<accession>A0A5R8Y1J5</accession>
<dbReference type="Proteomes" id="UP000308901">
    <property type="component" value="Unassembled WGS sequence"/>
</dbReference>
<comment type="caution">
    <text evidence="2">The sequence shown here is derived from an EMBL/GenBank/DDBJ whole genome shotgun (WGS) entry which is preliminary data.</text>
</comment>
<protein>
    <submittedName>
        <fullName evidence="2">Porin</fullName>
    </submittedName>
</protein>
<dbReference type="NCBIfam" id="NF033922">
    <property type="entry name" value="opr_porin_1"/>
    <property type="match status" value="1"/>
</dbReference>
<feature type="chain" id="PRO_5024423084" evidence="1">
    <location>
        <begin position="23"/>
        <end position="385"/>
    </location>
</feature>
<reference evidence="2 3" key="1">
    <citation type="submission" date="2019-05" db="EMBL/GenBank/DDBJ databases">
        <title>Arcobacter sp. nov., isolated from sea sediment.</title>
        <authorList>
            <person name="Kim W."/>
        </authorList>
    </citation>
    <scope>NUCLEOTIDE SEQUENCE [LARGE SCALE GENOMIC DNA]</scope>
    <source>
        <strain evidence="2 3">CAU 1517</strain>
    </source>
</reference>
<dbReference type="OrthoDB" id="5356750at2"/>
<dbReference type="Gene3D" id="2.40.160.10">
    <property type="entry name" value="Porin"/>
    <property type="match status" value="1"/>
</dbReference>
<dbReference type="RefSeq" id="WP_138151791.1">
    <property type="nucleotide sequence ID" value="NZ_VANU01000002.1"/>
</dbReference>
<organism evidence="2 3">
    <name type="scientific">Arcobacter arenosus</name>
    <dbReference type="NCBI Taxonomy" id="2576037"/>
    <lineage>
        <taxon>Bacteria</taxon>
        <taxon>Pseudomonadati</taxon>
        <taxon>Campylobacterota</taxon>
        <taxon>Epsilonproteobacteria</taxon>
        <taxon>Campylobacterales</taxon>
        <taxon>Arcobacteraceae</taxon>
        <taxon>Arcobacter</taxon>
    </lineage>
</organism>
<proteinExistence type="predicted"/>
<keyword evidence="1" id="KW-0732">Signal</keyword>
<dbReference type="NCBIfam" id="NF033923">
    <property type="entry name" value="opr_proin_2"/>
    <property type="match status" value="1"/>
</dbReference>
<dbReference type="AlphaFoldDB" id="A0A5R8Y1J5"/>
<evidence type="ECO:0000256" key="1">
    <source>
        <dbReference type="SAM" id="SignalP"/>
    </source>
</evidence>
<sequence length="385" mass="42877">MKRLNLGLSFIAALSIYSTANAQSLADALTNGKISGEVTSTYENRDFDIDSGTYYRSSAYSVGSFALKYETDIWNNFALTSKFRAYATIYEDDDNSNTGTGKGDASSRFYETGTNKNVDIEELFLSYEPNDNFSIKAGRQFISSYWINKTNDAIKIDANIENTSLEAIWTLRNGRVYARDYRPVSKVNSHDGVFQIALNHKFNDMFTLSAYDRIEPDIRDIMGAKADAKLGDFSFGIHYASSKEDDSSIKDSNLIHLTASTTVLGFTPYAGFIKVDEEAAFPGWTSSGETIDPMEEGDYIYEKDAQTLYLGVSKSFGNLSSTLLYGQTDYLSGNDKRKVKETTLWLGYPITKKLNANLGLTNVNEDENSAASDLNQINFTLAYSF</sequence>
<gene>
    <name evidence="2" type="ORF">FDK22_04870</name>
</gene>
<dbReference type="InterPro" id="IPR023614">
    <property type="entry name" value="Porin_dom_sf"/>
</dbReference>
<name>A0A5R8Y1J5_9BACT</name>
<dbReference type="EMBL" id="VANU01000002">
    <property type="protein sequence ID" value="TLP39207.1"/>
    <property type="molecule type" value="Genomic_DNA"/>
</dbReference>
<evidence type="ECO:0000313" key="3">
    <source>
        <dbReference type="Proteomes" id="UP000308901"/>
    </source>
</evidence>
<evidence type="ECO:0000313" key="2">
    <source>
        <dbReference type="EMBL" id="TLP39207.1"/>
    </source>
</evidence>
<dbReference type="SUPFAM" id="SSF56935">
    <property type="entry name" value="Porins"/>
    <property type="match status" value="1"/>
</dbReference>
<keyword evidence="3" id="KW-1185">Reference proteome</keyword>
<feature type="signal peptide" evidence="1">
    <location>
        <begin position="1"/>
        <end position="22"/>
    </location>
</feature>